<dbReference type="EMBL" id="CM004387">
    <property type="protein sequence ID" value="OAY59170.1"/>
    <property type="molecule type" value="Genomic_DNA"/>
</dbReference>
<proteinExistence type="predicted"/>
<protein>
    <submittedName>
        <fullName evidence="1">Uncharacterized protein</fullName>
    </submittedName>
</protein>
<reference evidence="1" key="1">
    <citation type="submission" date="2016-02" db="EMBL/GenBank/DDBJ databases">
        <title>WGS assembly of Manihot esculenta.</title>
        <authorList>
            <person name="Bredeson J.V."/>
            <person name="Prochnik S.E."/>
            <person name="Lyons J.B."/>
            <person name="Schmutz J."/>
            <person name="Grimwood J."/>
            <person name="Vrebalov J."/>
            <person name="Bart R.S."/>
            <person name="Amuge T."/>
            <person name="Ferguson M.E."/>
            <person name="Green R."/>
            <person name="Putnam N."/>
            <person name="Stites J."/>
            <person name="Rounsley S."/>
            <person name="Rokhsar D.S."/>
        </authorList>
    </citation>
    <scope>NUCLEOTIDE SEQUENCE [LARGE SCALE GENOMIC DNA]</scope>
    <source>
        <tissue evidence="1">Leaf</tissue>
    </source>
</reference>
<sequence>MLASPKTNLQLMFRIRSPTPKLISTASRAAAAFFSELTNNRTSSILIGAKYSIFDGERSCNVHNFLMLRQ</sequence>
<organism evidence="1">
    <name type="scientific">Manihot esculenta</name>
    <name type="common">Cassava</name>
    <name type="synonym">Jatropha manihot</name>
    <dbReference type="NCBI Taxonomy" id="3983"/>
    <lineage>
        <taxon>Eukaryota</taxon>
        <taxon>Viridiplantae</taxon>
        <taxon>Streptophyta</taxon>
        <taxon>Embryophyta</taxon>
        <taxon>Tracheophyta</taxon>
        <taxon>Spermatophyta</taxon>
        <taxon>Magnoliopsida</taxon>
        <taxon>eudicotyledons</taxon>
        <taxon>Gunneridae</taxon>
        <taxon>Pentapetalae</taxon>
        <taxon>rosids</taxon>
        <taxon>fabids</taxon>
        <taxon>Malpighiales</taxon>
        <taxon>Euphorbiaceae</taxon>
        <taxon>Crotonoideae</taxon>
        <taxon>Manihoteae</taxon>
        <taxon>Manihot</taxon>
    </lineage>
</organism>
<accession>A0A2C9WGL9</accession>
<evidence type="ECO:0000313" key="1">
    <source>
        <dbReference type="EMBL" id="OAY59170.1"/>
    </source>
</evidence>
<dbReference type="AlphaFoldDB" id="A0A2C9WGL9"/>
<gene>
    <name evidence="1" type="ORF">MANES_01G010400</name>
</gene>
<name>A0A2C9WGL9_MANES</name>